<dbReference type="AlphaFoldDB" id="B4HHG6"/>
<protein>
    <submittedName>
        <fullName evidence="1">GM24001</fullName>
    </submittedName>
</protein>
<dbReference type="Proteomes" id="UP000001292">
    <property type="component" value="Unassembled WGS sequence"/>
</dbReference>
<proteinExistence type="predicted"/>
<gene>
    <name evidence="1" type="primary">Dsec\GM24001</name>
    <name evidence="1" type="ORF">Dsec_GM24001</name>
</gene>
<organism evidence="2">
    <name type="scientific">Drosophila sechellia</name>
    <name type="common">Fruit fly</name>
    <dbReference type="NCBI Taxonomy" id="7238"/>
    <lineage>
        <taxon>Eukaryota</taxon>
        <taxon>Metazoa</taxon>
        <taxon>Ecdysozoa</taxon>
        <taxon>Arthropoda</taxon>
        <taxon>Hexapoda</taxon>
        <taxon>Insecta</taxon>
        <taxon>Pterygota</taxon>
        <taxon>Neoptera</taxon>
        <taxon>Endopterygota</taxon>
        <taxon>Diptera</taxon>
        <taxon>Brachycera</taxon>
        <taxon>Muscomorpha</taxon>
        <taxon>Ephydroidea</taxon>
        <taxon>Drosophilidae</taxon>
        <taxon>Drosophila</taxon>
        <taxon>Sophophora</taxon>
    </lineage>
</organism>
<sequence>MPNDSLPPRSFGNFIMRIFTVHKTGWGTGGVAECRDRTSLTAAQQIEIKIYVHMFEFIARLWVPGIQTPPAKDSTDPEAGSTEH</sequence>
<accession>B4HHG6</accession>
<evidence type="ECO:0000313" key="1">
    <source>
        <dbReference type="EMBL" id="EDW42505.1"/>
    </source>
</evidence>
<name>B4HHG6_DROSE</name>
<reference evidence="1 2" key="1">
    <citation type="journal article" date="2007" name="Nature">
        <title>Evolution of genes and genomes on the Drosophila phylogeny.</title>
        <authorList>
            <consortium name="Drosophila 12 Genomes Consortium"/>
            <person name="Clark A.G."/>
            <person name="Eisen M.B."/>
            <person name="Smith D.R."/>
            <person name="Bergman C.M."/>
            <person name="Oliver B."/>
            <person name="Markow T.A."/>
            <person name="Kaufman T.C."/>
            <person name="Kellis M."/>
            <person name="Gelbart W."/>
            <person name="Iyer V.N."/>
            <person name="Pollard D.A."/>
            <person name="Sackton T.B."/>
            <person name="Larracuente A.M."/>
            <person name="Singh N.D."/>
            <person name="Abad J.P."/>
            <person name="Abt D.N."/>
            <person name="Adryan B."/>
            <person name="Aguade M."/>
            <person name="Akashi H."/>
            <person name="Anderson W.W."/>
            <person name="Aquadro C.F."/>
            <person name="Ardell D.H."/>
            <person name="Arguello R."/>
            <person name="Artieri C.G."/>
            <person name="Barbash D.A."/>
            <person name="Barker D."/>
            <person name="Barsanti P."/>
            <person name="Batterham P."/>
            <person name="Batzoglou S."/>
            <person name="Begun D."/>
            <person name="Bhutkar A."/>
            <person name="Blanco E."/>
            <person name="Bosak S.A."/>
            <person name="Bradley R.K."/>
            <person name="Brand A.D."/>
            <person name="Brent M.R."/>
            <person name="Brooks A.N."/>
            <person name="Brown R.H."/>
            <person name="Butlin R.K."/>
            <person name="Caggese C."/>
            <person name="Calvi B.R."/>
            <person name="Bernardo de Carvalho A."/>
            <person name="Caspi A."/>
            <person name="Castrezana S."/>
            <person name="Celniker S.E."/>
            <person name="Chang J.L."/>
            <person name="Chapple C."/>
            <person name="Chatterji S."/>
            <person name="Chinwalla A."/>
            <person name="Civetta A."/>
            <person name="Clifton S.W."/>
            <person name="Comeron J.M."/>
            <person name="Costello J.C."/>
            <person name="Coyne J.A."/>
            <person name="Daub J."/>
            <person name="David R.G."/>
            <person name="Delcher A.L."/>
            <person name="Delehaunty K."/>
            <person name="Do C.B."/>
            <person name="Ebling H."/>
            <person name="Edwards K."/>
            <person name="Eickbush T."/>
            <person name="Evans J.D."/>
            <person name="Filipski A."/>
            <person name="Findeiss S."/>
            <person name="Freyhult E."/>
            <person name="Fulton L."/>
            <person name="Fulton R."/>
            <person name="Garcia A.C."/>
            <person name="Gardiner A."/>
            <person name="Garfield D.A."/>
            <person name="Garvin B.E."/>
            <person name="Gibson G."/>
            <person name="Gilbert D."/>
            <person name="Gnerre S."/>
            <person name="Godfrey J."/>
            <person name="Good R."/>
            <person name="Gotea V."/>
            <person name="Gravely B."/>
            <person name="Greenberg A.J."/>
            <person name="Griffiths-Jones S."/>
            <person name="Gross S."/>
            <person name="Guigo R."/>
            <person name="Gustafson E.A."/>
            <person name="Haerty W."/>
            <person name="Hahn M.W."/>
            <person name="Halligan D.L."/>
            <person name="Halpern A.L."/>
            <person name="Halter G.M."/>
            <person name="Han M.V."/>
            <person name="Heger A."/>
            <person name="Hillier L."/>
            <person name="Hinrichs A.S."/>
            <person name="Holmes I."/>
            <person name="Hoskins R.A."/>
            <person name="Hubisz M.J."/>
            <person name="Hultmark D."/>
            <person name="Huntley M.A."/>
            <person name="Jaffe D.B."/>
            <person name="Jagadeeshan S."/>
            <person name="Jeck W.R."/>
            <person name="Johnson J."/>
            <person name="Jones C.D."/>
            <person name="Jordan W.C."/>
            <person name="Karpen G.H."/>
            <person name="Kataoka E."/>
            <person name="Keightley P.D."/>
            <person name="Kheradpour P."/>
            <person name="Kirkness E.F."/>
            <person name="Koerich L.B."/>
            <person name="Kristiansen K."/>
            <person name="Kudrna D."/>
            <person name="Kulathinal R.J."/>
            <person name="Kumar S."/>
            <person name="Kwok R."/>
            <person name="Lander E."/>
            <person name="Langley C.H."/>
            <person name="Lapoint R."/>
            <person name="Lazzaro B.P."/>
            <person name="Lee S.J."/>
            <person name="Levesque L."/>
            <person name="Li R."/>
            <person name="Lin C.F."/>
            <person name="Lin M.F."/>
            <person name="Lindblad-Toh K."/>
            <person name="Llopart A."/>
            <person name="Long M."/>
            <person name="Low L."/>
            <person name="Lozovsky E."/>
            <person name="Lu J."/>
            <person name="Luo M."/>
            <person name="Machado C.A."/>
            <person name="Makalowski W."/>
            <person name="Marzo M."/>
            <person name="Matsuda M."/>
            <person name="Matzkin L."/>
            <person name="McAllister B."/>
            <person name="McBride C.S."/>
            <person name="McKernan B."/>
            <person name="McKernan K."/>
            <person name="Mendez-Lago M."/>
            <person name="Minx P."/>
            <person name="Mollenhauer M.U."/>
            <person name="Montooth K."/>
            <person name="Mount S.M."/>
            <person name="Mu X."/>
            <person name="Myers E."/>
            <person name="Negre B."/>
            <person name="Newfeld S."/>
            <person name="Nielsen R."/>
            <person name="Noor M.A."/>
            <person name="O'Grady P."/>
            <person name="Pachter L."/>
            <person name="Papaceit M."/>
            <person name="Parisi M.J."/>
            <person name="Parisi M."/>
            <person name="Parts L."/>
            <person name="Pedersen J.S."/>
            <person name="Pesole G."/>
            <person name="Phillippy A.M."/>
            <person name="Ponting C.P."/>
            <person name="Pop M."/>
            <person name="Porcelli D."/>
            <person name="Powell J.R."/>
            <person name="Prohaska S."/>
            <person name="Pruitt K."/>
            <person name="Puig M."/>
            <person name="Quesneville H."/>
            <person name="Ram K.R."/>
            <person name="Rand D."/>
            <person name="Rasmussen M.D."/>
            <person name="Reed L.K."/>
            <person name="Reenan R."/>
            <person name="Reily A."/>
            <person name="Remington K.A."/>
            <person name="Rieger T.T."/>
            <person name="Ritchie M.G."/>
            <person name="Robin C."/>
            <person name="Rogers Y.H."/>
            <person name="Rohde C."/>
            <person name="Rozas J."/>
            <person name="Rubenfield M.J."/>
            <person name="Ruiz A."/>
            <person name="Russo S."/>
            <person name="Salzberg S.L."/>
            <person name="Sanchez-Gracia A."/>
            <person name="Saranga D.J."/>
            <person name="Sato H."/>
            <person name="Schaeffer S.W."/>
            <person name="Schatz M.C."/>
            <person name="Schlenke T."/>
            <person name="Schwartz R."/>
            <person name="Segarra C."/>
            <person name="Singh R.S."/>
            <person name="Sirot L."/>
            <person name="Sirota M."/>
            <person name="Sisneros N.B."/>
            <person name="Smith C.D."/>
            <person name="Smith T.F."/>
            <person name="Spieth J."/>
            <person name="Stage D.E."/>
            <person name="Stark A."/>
            <person name="Stephan W."/>
            <person name="Strausberg R.L."/>
            <person name="Strempel S."/>
            <person name="Sturgill D."/>
            <person name="Sutton G."/>
            <person name="Sutton G.G."/>
            <person name="Tao W."/>
            <person name="Teichmann S."/>
            <person name="Tobari Y.N."/>
            <person name="Tomimura Y."/>
            <person name="Tsolas J.M."/>
            <person name="Valente V.L."/>
            <person name="Venter E."/>
            <person name="Venter J.C."/>
            <person name="Vicario S."/>
            <person name="Vieira F.G."/>
            <person name="Vilella A.J."/>
            <person name="Villasante A."/>
            <person name="Walenz B."/>
            <person name="Wang J."/>
            <person name="Wasserman M."/>
            <person name="Watts T."/>
            <person name="Wilson D."/>
            <person name="Wilson R.K."/>
            <person name="Wing R.A."/>
            <person name="Wolfner M.F."/>
            <person name="Wong A."/>
            <person name="Wong G.K."/>
            <person name="Wu C.I."/>
            <person name="Wu G."/>
            <person name="Yamamoto D."/>
            <person name="Yang H.P."/>
            <person name="Yang S.P."/>
            <person name="Yorke J.A."/>
            <person name="Yoshida K."/>
            <person name="Zdobnov E."/>
            <person name="Zhang P."/>
            <person name="Zhang Y."/>
            <person name="Zimin A.V."/>
            <person name="Baldwin J."/>
            <person name="Abdouelleil A."/>
            <person name="Abdulkadir J."/>
            <person name="Abebe A."/>
            <person name="Abera B."/>
            <person name="Abreu J."/>
            <person name="Acer S.C."/>
            <person name="Aftuck L."/>
            <person name="Alexander A."/>
            <person name="An P."/>
            <person name="Anderson E."/>
            <person name="Anderson S."/>
            <person name="Arachi H."/>
            <person name="Azer M."/>
            <person name="Bachantsang P."/>
            <person name="Barry A."/>
            <person name="Bayul T."/>
            <person name="Berlin A."/>
            <person name="Bessette D."/>
            <person name="Bloom T."/>
            <person name="Blye J."/>
            <person name="Boguslavskiy L."/>
            <person name="Bonnet C."/>
            <person name="Boukhgalter B."/>
            <person name="Bourzgui I."/>
            <person name="Brown A."/>
            <person name="Cahill P."/>
            <person name="Channer S."/>
            <person name="Cheshatsang Y."/>
            <person name="Chuda L."/>
            <person name="Citroen M."/>
            <person name="Collymore A."/>
            <person name="Cooke P."/>
            <person name="Costello M."/>
            <person name="D'Aco K."/>
            <person name="Daza R."/>
            <person name="De Haan G."/>
            <person name="DeGray S."/>
            <person name="DeMaso C."/>
            <person name="Dhargay N."/>
            <person name="Dooley K."/>
            <person name="Dooley E."/>
            <person name="Doricent M."/>
            <person name="Dorje P."/>
            <person name="Dorjee K."/>
            <person name="Dupes A."/>
            <person name="Elong R."/>
            <person name="Falk J."/>
            <person name="Farina A."/>
            <person name="Faro S."/>
            <person name="Ferguson D."/>
            <person name="Fisher S."/>
            <person name="Foley C.D."/>
            <person name="Franke A."/>
            <person name="Friedrich D."/>
            <person name="Gadbois L."/>
            <person name="Gearin G."/>
            <person name="Gearin C.R."/>
            <person name="Giannoukos G."/>
            <person name="Goode T."/>
            <person name="Graham J."/>
            <person name="Grandbois E."/>
            <person name="Grewal S."/>
            <person name="Gyaltsen K."/>
            <person name="Hafez N."/>
            <person name="Hagos B."/>
            <person name="Hall J."/>
            <person name="Henson C."/>
            <person name="Hollinger A."/>
            <person name="Honan T."/>
            <person name="Huard M.D."/>
            <person name="Hughes L."/>
            <person name="Hurhula B."/>
            <person name="Husby M.E."/>
            <person name="Kamat A."/>
            <person name="Kanga B."/>
            <person name="Kashin S."/>
            <person name="Khazanovich D."/>
            <person name="Kisner P."/>
            <person name="Lance K."/>
            <person name="Lara M."/>
            <person name="Lee W."/>
            <person name="Lennon N."/>
            <person name="Letendre F."/>
            <person name="LeVine R."/>
            <person name="Lipovsky A."/>
            <person name="Liu X."/>
            <person name="Liu J."/>
            <person name="Liu S."/>
            <person name="Lokyitsang T."/>
            <person name="Lokyitsang Y."/>
            <person name="Lubonja R."/>
            <person name="Lui A."/>
            <person name="MacDonald P."/>
            <person name="Magnisalis V."/>
            <person name="Maru K."/>
            <person name="Matthews C."/>
            <person name="McCusker W."/>
            <person name="McDonough S."/>
            <person name="Mehta T."/>
            <person name="Meldrim J."/>
            <person name="Meneus L."/>
            <person name="Mihai O."/>
            <person name="Mihalev A."/>
            <person name="Mihova T."/>
            <person name="Mittelman R."/>
            <person name="Mlenga V."/>
            <person name="Montmayeur A."/>
            <person name="Mulrain L."/>
            <person name="Navidi A."/>
            <person name="Naylor J."/>
            <person name="Negash T."/>
            <person name="Nguyen T."/>
            <person name="Nguyen N."/>
            <person name="Nicol R."/>
            <person name="Norbu C."/>
            <person name="Norbu N."/>
            <person name="Novod N."/>
            <person name="O'Neill B."/>
            <person name="Osman S."/>
            <person name="Markiewicz E."/>
            <person name="Oyono O.L."/>
            <person name="Patti C."/>
            <person name="Phunkhang P."/>
            <person name="Pierre F."/>
            <person name="Priest M."/>
            <person name="Raghuraman S."/>
            <person name="Rege F."/>
            <person name="Reyes R."/>
            <person name="Rise C."/>
            <person name="Rogov P."/>
            <person name="Ross K."/>
            <person name="Ryan E."/>
            <person name="Settipalli S."/>
            <person name="Shea T."/>
            <person name="Sherpa N."/>
            <person name="Shi L."/>
            <person name="Shih D."/>
            <person name="Sparrow T."/>
            <person name="Spaulding J."/>
            <person name="Stalker J."/>
            <person name="Stange-Thomann N."/>
            <person name="Stavropoulos S."/>
            <person name="Stone C."/>
            <person name="Strader C."/>
            <person name="Tesfaye S."/>
            <person name="Thomson T."/>
            <person name="Thoulutsang Y."/>
            <person name="Thoulutsang D."/>
            <person name="Topham K."/>
            <person name="Topping I."/>
            <person name="Tsamla T."/>
            <person name="Vassiliev H."/>
            <person name="Vo A."/>
            <person name="Wangchuk T."/>
            <person name="Wangdi T."/>
            <person name="Weiand M."/>
            <person name="Wilkinson J."/>
            <person name="Wilson A."/>
            <person name="Yadav S."/>
            <person name="Young G."/>
            <person name="Yu Q."/>
            <person name="Zembek L."/>
            <person name="Zhong D."/>
            <person name="Zimmer A."/>
            <person name="Zwirko Z."/>
            <person name="Jaffe D.B."/>
            <person name="Alvarez P."/>
            <person name="Brockman W."/>
            <person name="Butler J."/>
            <person name="Chin C."/>
            <person name="Gnerre S."/>
            <person name="Grabherr M."/>
            <person name="Kleber M."/>
            <person name="Mauceli E."/>
            <person name="MacCallum I."/>
        </authorList>
    </citation>
    <scope>NUCLEOTIDE SEQUENCE [LARGE SCALE GENOMIC DNA]</scope>
    <source>
        <strain evidence="2">Rob3c / Tucson 14021-0248.25</strain>
    </source>
</reference>
<dbReference type="EMBL" id="CH480815">
    <property type="protein sequence ID" value="EDW42505.1"/>
    <property type="molecule type" value="Genomic_DNA"/>
</dbReference>
<evidence type="ECO:0000313" key="2">
    <source>
        <dbReference type="Proteomes" id="UP000001292"/>
    </source>
</evidence>
<keyword evidence="2" id="KW-1185">Reference proteome</keyword>
<dbReference type="HOGENOM" id="CLU_2529866_0_0_1"/>